<evidence type="ECO:0000256" key="6">
    <source>
        <dbReference type="ARBA" id="ARBA00022917"/>
    </source>
</evidence>
<dbReference type="InterPro" id="IPR044135">
    <property type="entry name" value="Met-tRNA-FMT_C"/>
</dbReference>
<comment type="function">
    <text evidence="1 8">Attaches a formyl group to the free amino group of methionyl-tRNA(fMet). The formyl group appears to play a dual role in the initiator identity of N-formylmethionyl-tRNA by promoting its recognition by IF2 and preventing the misappropriation of this tRNA by the elongation apparatus.</text>
</comment>
<dbReference type="InterPro" id="IPR001555">
    <property type="entry name" value="GART_AS"/>
</dbReference>
<proteinExistence type="inferred from homology"/>
<evidence type="ECO:0000256" key="4">
    <source>
        <dbReference type="ARBA" id="ARBA00016014"/>
    </source>
</evidence>
<feature type="binding site" evidence="8">
    <location>
        <begin position="118"/>
        <end position="121"/>
    </location>
    <ligand>
        <name>(6S)-5,6,7,8-tetrahydrofolate</name>
        <dbReference type="ChEBI" id="CHEBI:57453"/>
    </ligand>
</feature>
<dbReference type="EMBL" id="PGFS01000001">
    <property type="protein sequence ID" value="MDH4573861.1"/>
    <property type="molecule type" value="Genomic_DNA"/>
</dbReference>
<keyword evidence="6 8" id="KW-0648">Protein biosynthesis</keyword>
<dbReference type="InterPro" id="IPR041711">
    <property type="entry name" value="Met-tRNA-FMT_N"/>
</dbReference>
<comment type="catalytic activity">
    <reaction evidence="7 8">
        <text>L-methionyl-tRNA(fMet) + (6R)-10-formyltetrahydrofolate = N-formyl-L-methionyl-tRNA(fMet) + (6S)-5,6,7,8-tetrahydrofolate + H(+)</text>
        <dbReference type="Rhea" id="RHEA:24380"/>
        <dbReference type="Rhea" id="RHEA-COMP:9952"/>
        <dbReference type="Rhea" id="RHEA-COMP:9953"/>
        <dbReference type="ChEBI" id="CHEBI:15378"/>
        <dbReference type="ChEBI" id="CHEBI:57453"/>
        <dbReference type="ChEBI" id="CHEBI:78530"/>
        <dbReference type="ChEBI" id="CHEBI:78844"/>
        <dbReference type="ChEBI" id="CHEBI:195366"/>
        <dbReference type="EC" id="2.1.2.9"/>
    </reaction>
</comment>
<evidence type="ECO:0000259" key="10">
    <source>
        <dbReference type="Pfam" id="PF00551"/>
    </source>
</evidence>
<evidence type="ECO:0000256" key="5">
    <source>
        <dbReference type="ARBA" id="ARBA00022679"/>
    </source>
</evidence>
<dbReference type="Pfam" id="PF02911">
    <property type="entry name" value="Formyl_trans_C"/>
    <property type="match status" value="1"/>
</dbReference>
<reference evidence="12" key="1">
    <citation type="journal article" date="2015" name="Antonie Van Leeuwenhoek">
        <title>Comparative 16S rRNA signatures and multilocus sequence analysis for the genus Salinicola and description of Salinicola acroporae sp. nov., isolated from coral Acropora digitifera.</title>
        <authorList>
            <person name="Lepcha R.T."/>
            <person name="Poddar A."/>
            <person name="Schumann P."/>
            <person name="Das S.K."/>
        </authorList>
    </citation>
    <scope>NUCLEOTIDE SEQUENCE</scope>
    <source>
        <strain evidence="12">S4-41</strain>
    </source>
</reference>
<gene>
    <name evidence="8" type="primary">fmt</name>
    <name evidence="12" type="ORF">CUR86_16495</name>
</gene>
<comment type="caution">
    <text evidence="12">The sequence shown here is derived from an EMBL/GenBank/DDBJ whole genome shotgun (WGS) entry which is preliminary data.</text>
</comment>
<evidence type="ECO:0000256" key="3">
    <source>
        <dbReference type="ARBA" id="ARBA00012261"/>
    </source>
</evidence>
<organism evidence="12 13">
    <name type="scientific">Salinicola acroporae</name>
    <dbReference type="NCBI Taxonomy" id="1541440"/>
    <lineage>
        <taxon>Bacteria</taxon>
        <taxon>Pseudomonadati</taxon>
        <taxon>Pseudomonadota</taxon>
        <taxon>Gammaproteobacteria</taxon>
        <taxon>Oceanospirillales</taxon>
        <taxon>Halomonadaceae</taxon>
        <taxon>Salinicola</taxon>
    </lineage>
</organism>
<evidence type="ECO:0000256" key="9">
    <source>
        <dbReference type="SAM" id="MobiDB-lite"/>
    </source>
</evidence>
<dbReference type="PROSITE" id="PS00373">
    <property type="entry name" value="GART"/>
    <property type="match status" value="1"/>
</dbReference>
<comment type="similarity">
    <text evidence="2 8">Belongs to the Fmt family.</text>
</comment>
<feature type="domain" description="Formyl transferase N-terminal" evidence="10">
    <location>
        <begin position="11"/>
        <end position="187"/>
    </location>
</feature>
<dbReference type="PANTHER" id="PTHR11138:SF5">
    <property type="entry name" value="METHIONYL-TRNA FORMYLTRANSFERASE, MITOCHONDRIAL"/>
    <property type="match status" value="1"/>
</dbReference>
<evidence type="ECO:0000256" key="7">
    <source>
        <dbReference type="ARBA" id="ARBA00048558"/>
    </source>
</evidence>
<evidence type="ECO:0000256" key="1">
    <source>
        <dbReference type="ARBA" id="ARBA00002606"/>
    </source>
</evidence>
<dbReference type="Gene3D" id="3.10.25.10">
    <property type="entry name" value="Formyl transferase, C-terminal domain"/>
    <property type="match status" value="1"/>
</dbReference>
<dbReference type="InterPro" id="IPR005794">
    <property type="entry name" value="Fmt"/>
</dbReference>
<evidence type="ECO:0000256" key="8">
    <source>
        <dbReference type="HAMAP-Rule" id="MF_00182"/>
    </source>
</evidence>
<dbReference type="EC" id="2.1.2.9" evidence="3 8"/>
<keyword evidence="13" id="KW-1185">Reference proteome</keyword>
<dbReference type="HAMAP" id="MF_00182">
    <property type="entry name" value="Formyl_trans"/>
    <property type="match status" value="1"/>
</dbReference>
<dbReference type="Proteomes" id="UP001162135">
    <property type="component" value="Unassembled WGS sequence"/>
</dbReference>
<dbReference type="Gene3D" id="3.40.50.170">
    <property type="entry name" value="Formyl transferase, N-terminal domain"/>
    <property type="match status" value="1"/>
</dbReference>
<dbReference type="InterPro" id="IPR005793">
    <property type="entry name" value="Formyl_trans_C"/>
</dbReference>
<dbReference type="NCBIfam" id="TIGR00460">
    <property type="entry name" value="fmt"/>
    <property type="match status" value="1"/>
</dbReference>
<protein>
    <recommendedName>
        <fullName evidence="4 8">Methionyl-tRNA formyltransferase</fullName>
        <ecNumber evidence="3 8">2.1.2.9</ecNumber>
    </recommendedName>
</protein>
<dbReference type="InterPro" id="IPR002376">
    <property type="entry name" value="Formyl_transf_N"/>
</dbReference>
<evidence type="ECO:0000256" key="2">
    <source>
        <dbReference type="ARBA" id="ARBA00010699"/>
    </source>
</evidence>
<evidence type="ECO:0000313" key="13">
    <source>
        <dbReference type="Proteomes" id="UP001162135"/>
    </source>
</evidence>
<reference evidence="12" key="2">
    <citation type="submission" date="2017-11" db="EMBL/GenBank/DDBJ databases">
        <authorList>
            <person name="Das S.K."/>
        </authorList>
    </citation>
    <scope>NUCLEOTIDE SEQUENCE</scope>
    <source>
        <strain evidence="12">S4-41</strain>
    </source>
</reference>
<sequence>MRHRVEGPSLRIVFAGTPDFAAESLKALLASRHRVVGVYTQPDRPAGRGRKLTPSPVKRLAEQHDLPVEQPLSLRDEAAQRRLAEFEADVMIVVAYGLLLPQAVLDTPRLGCLNVHASLLPRWRGAAPIQRAIEAGDSESGITLMQMDAGLDTGDMLLIERTPIDDATTGGDLHDRLAELGGRTLVEGVDALAEGSLSPTPQPASGVTYASKLSKPEAELDFRQPATALSRRIRAFNPWPVAWTRLDGEPLRLWFAVPDTGPGEQDAEPGTLLAPDGEALRIACGVDGRDVLRVTRLQMPGGKPLAARDLLNANHPRLSPGQRLGQPKEADR</sequence>
<evidence type="ECO:0000313" key="12">
    <source>
        <dbReference type="EMBL" id="MDH4573861.1"/>
    </source>
</evidence>
<dbReference type="Pfam" id="PF00551">
    <property type="entry name" value="Formyl_trans_N"/>
    <property type="match status" value="1"/>
</dbReference>
<feature type="domain" description="Formyl transferase C-terminal" evidence="11">
    <location>
        <begin position="212"/>
        <end position="313"/>
    </location>
</feature>
<dbReference type="InterPro" id="IPR036477">
    <property type="entry name" value="Formyl_transf_N_sf"/>
</dbReference>
<dbReference type="InterPro" id="IPR037022">
    <property type="entry name" value="Formyl_trans_C_sf"/>
</dbReference>
<accession>A0ABT6I8D5</accession>
<feature type="region of interest" description="Disordered" evidence="9">
    <location>
        <begin position="305"/>
        <end position="332"/>
    </location>
</feature>
<name>A0ABT6I8D5_9GAMM</name>
<keyword evidence="5 8" id="KW-0808">Transferase</keyword>
<dbReference type="RefSeq" id="WP_110717432.1">
    <property type="nucleotide sequence ID" value="NZ_PGFS01000001.1"/>
</dbReference>
<dbReference type="PANTHER" id="PTHR11138">
    <property type="entry name" value="METHIONYL-TRNA FORMYLTRANSFERASE"/>
    <property type="match status" value="1"/>
</dbReference>
<dbReference type="SUPFAM" id="SSF53328">
    <property type="entry name" value="Formyltransferase"/>
    <property type="match status" value="1"/>
</dbReference>
<evidence type="ECO:0000259" key="11">
    <source>
        <dbReference type="Pfam" id="PF02911"/>
    </source>
</evidence>
<dbReference type="CDD" id="cd08704">
    <property type="entry name" value="Met_tRNA_FMT_C"/>
    <property type="match status" value="1"/>
</dbReference>
<dbReference type="SUPFAM" id="SSF50486">
    <property type="entry name" value="FMT C-terminal domain-like"/>
    <property type="match status" value="1"/>
</dbReference>
<dbReference type="InterPro" id="IPR011034">
    <property type="entry name" value="Formyl_transferase-like_C_sf"/>
</dbReference>
<dbReference type="CDD" id="cd08646">
    <property type="entry name" value="FMT_core_Met-tRNA-FMT_N"/>
    <property type="match status" value="1"/>
</dbReference>